<feature type="region of interest" description="Disordered" evidence="1">
    <location>
        <begin position="1"/>
        <end position="30"/>
    </location>
</feature>
<comment type="caution">
    <text evidence="2">The sequence shown here is derived from an EMBL/GenBank/DDBJ whole genome shotgun (WGS) entry which is preliminary data.</text>
</comment>
<dbReference type="AlphaFoldDB" id="A0A1V4JDA8"/>
<evidence type="ECO:0000313" key="2">
    <source>
        <dbReference type="EMBL" id="OPJ70223.1"/>
    </source>
</evidence>
<sequence length="71" mass="8189">MSETDTPSRDGHWNSREVQIPRHDNGLEDARPQVMVVPAVRGRLLPAARTERKPVGTNDFYLDMSYKGRFY</sequence>
<protein>
    <submittedName>
        <fullName evidence="2">Uncharacterized protein</fullName>
    </submittedName>
</protein>
<name>A0A1V4JDA8_PATFA</name>
<proteinExistence type="predicted"/>
<evidence type="ECO:0000313" key="3">
    <source>
        <dbReference type="Proteomes" id="UP000190648"/>
    </source>
</evidence>
<evidence type="ECO:0000256" key="1">
    <source>
        <dbReference type="SAM" id="MobiDB-lite"/>
    </source>
</evidence>
<keyword evidence="3" id="KW-1185">Reference proteome</keyword>
<dbReference type="Proteomes" id="UP000190648">
    <property type="component" value="Unassembled WGS sequence"/>
</dbReference>
<accession>A0A1V4JDA8</accession>
<dbReference type="EMBL" id="LSYS01007908">
    <property type="protein sequence ID" value="OPJ70223.1"/>
    <property type="molecule type" value="Genomic_DNA"/>
</dbReference>
<organism evidence="2 3">
    <name type="scientific">Patagioenas fasciata monilis</name>
    <dbReference type="NCBI Taxonomy" id="372326"/>
    <lineage>
        <taxon>Eukaryota</taxon>
        <taxon>Metazoa</taxon>
        <taxon>Chordata</taxon>
        <taxon>Craniata</taxon>
        <taxon>Vertebrata</taxon>
        <taxon>Euteleostomi</taxon>
        <taxon>Archelosauria</taxon>
        <taxon>Archosauria</taxon>
        <taxon>Dinosauria</taxon>
        <taxon>Saurischia</taxon>
        <taxon>Theropoda</taxon>
        <taxon>Coelurosauria</taxon>
        <taxon>Aves</taxon>
        <taxon>Neognathae</taxon>
        <taxon>Neoaves</taxon>
        <taxon>Columbimorphae</taxon>
        <taxon>Columbiformes</taxon>
        <taxon>Columbidae</taxon>
        <taxon>Patagioenas</taxon>
    </lineage>
</organism>
<gene>
    <name evidence="2" type="ORF">AV530_019417</name>
</gene>
<reference evidence="2 3" key="1">
    <citation type="submission" date="2016-02" db="EMBL/GenBank/DDBJ databases">
        <title>Band-tailed pigeon sequencing and assembly.</title>
        <authorList>
            <person name="Soares A.E."/>
            <person name="Novak B.J."/>
            <person name="Rice E.S."/>
            <person name="O'Connell B."/>
            <person name="Chang D."/>
            <person name="Weber S."/>
            <person name="Shapiro B."/>
        </authorList>
    </citation>
    <scope>NUCLEOTIDE SEQUENCE [LARGE SCALE GENOMIC DNA]</scope>
    <source>
        <strain evidence="2">BTP2013</strain>
        <tissue evidence="2">Blood</tissue>
    </source>
</reference>